<keyword evidence="3" id="KW-1185">Reference proteome</keyword>
<dbReference type="InterPro" id="IPR014752">
    <property type="entry name" value="Arrestin-like_C"/>
</dbReference>
<dbReference type="Gene3D" id="2.60.40.640">
    <property type="match status" value="1"/>
</dbReference>
<proteinExistence type="predicted"/>
<organism evidence="2 3">
    <name type="scientific">Entomortierella parvispora</name>
    <dbReference type="NCBI Taxonomy" id="205924"/>
    <lineage>
        <taxon>Eukaryota</taxon>
        <taxon>Fungi</taxon>
        <taxon>Fungi incertae sedis</taxon>
        <taxon>Mucoromycota</taxon>
        <taxon>Mortierellomycotina</taxon>
        <taxon>Mortierellomycetes</taxon>
        <taxon>Mortierellales</taxon>
        <taxon>Mortierellaceae</taxon>
        <taxon>Entomortierella</taxon>
    </lineage>
</organism>
<dbReference type="Proteomes" id="UP000827284">
    <property type="component" value="Unassembled WGS sequence"/>
</dbReference>
<evidence type="ECO:0000313" key="3">
    <source>
        <dbReference type="Proteomes" id="UP000827284"/>
    </source>
</evidence>
<evidence type="ECO:0000256" key="1">
    <source>
        <dbReference type="SAM" id="MobiDB-lite"/>
    </source>
</evidence>
<evidence type="ECO:0000313" key="2">
    <source>
        <dbReference type="EMBL" id="GJJ70939.1"/>
    </source>
</evidence>
<evidence type="ECO:0008006" key="4">
    <source>
        <dbReference type="Google" id="ProtNLM"/>
    </source>
</evidence>
<reference evidence="2" key="1">
    <citation type="submission" date="2021-11" db="EMBL/GenBank/DDBJ databases">
        <authorList>
            <person name="Herlambang A."/>
            <person name="Guo Y."/>
            <person name="Takashima Y."/>
            <person name="Nishizawa T."/>
        </authorList>
    </citation>
    <scope>NUCLEOTIDE SEQUENCE</scope>
    <source>
        <strain evidence="2">E1425</strain>
    </source>
</reference>
<protein>
    <recommendedName>
        <fullName evidence="4">Arrestin-like N-terminal domain-containing protein</fullName>
    </recommendedName>
</protein>
<feature type="compositionally biased region" description="Acidic residues" evidence="1">
    <location>
        <begin position="344"/>
        <end position="354"/>
    </location>
</feature>
<dbReference type="EMBL" id="BQFW01000004">
    <property type="protein sequence ID" value="GJJ70939.1"/>
    <property type="molecule type" value="Genomic_DNA"/>
</dbReference>
<gene>
    <name evidence="2" type="ORF">EMPS_03289</name>
</gene>
<reference evidence="2" key="2">
    <citation type="journal article" date="2022" name="Microbiol. Resour. Announc.">
        <title>Whole-Genome Sequence of Entomortierella parvispora E1425, a Mucoromycotan Fungus Associated with Burkholderiaceae-Related Endosymbiotic Bacteria.</title>
        <authorList>
            <person name="Herlambang A."/>
            <person name="Guo Y."/>
            <person name="Takashima Y."/>
            <person name="Narisawa K."/>
            <person name="Ohta H."/>
            <person name="Nishizawa T."/>
        </authorList>
    </citation>
    <scope>NUCLEOTIDE SEQUENCE</scope>
    <source>
        <strain evidence="2">E1425</strain>
    </source>
</reference>
<feature type="compositionally biased region" description="Pro residues" evidence="1">
    <location>
        <begin position="325"/>
        <end position="337"/>
    </location>
</feature>
<name>A0A9P3H6I0_9FUNG</name>
<dbReference type="OrthoDB" id="2333384at2759"/>
<comment type="caution">
    <text evidence="2">The sequence shown here is derived from an EMBL/GenBank/DDBJ whole genome shotgun (WGS) entry which is preliminary data.</text>
</comment>
<feature type="region of interest" description="Disordered" evidence="1">
    <location>
        <begin position="317"/>
        <end position="354"/>
    </location>
</feature>
<accession>A0A9P3H6I0</accession>
<sequence>MLSKIFGSDVSKSLRVVILTPYRGPGNLPAIYATPEEQGRIQGYVEYECTEDIKGRDLDLAFRIKSVGRWSRQRGTTRVIYHSKEVLQRQTWDIPIAHSSQGVLSAGRTRYDFEVLLNYGTPSSISGRRSWLTYRFEATLHRGFPRRNITFQQDVWTFSTSLPQPHPDALSIPLVQSGIWESHLPFTCSIPNETVYLGQIVPLTIQFEPFVTSSGHLGQALVIVNAVVKFKQYTRLWHRWDVKHETKELLEMPVLTGWPITAHGFRRTLMVQLPDAPRLSCTTFTRPVQKTHCLKLIMKVKTASMTDREARELRIEMKVNVTAPRPEPPTEELPPYAPRWDGHDDGDDADDQSD</sequence>
<dbReference type="AlphaFoldDB" id="A0A9P3H6I0"/>